<dbReference type="InterPro" id="IPR008876">
    <property type="entry name" value="TraY"/>
</dbReference>
<proteinExistence type="inferred from homology"/>
<comment type="subcellular location">
    <subcellularLocation>
        <location evidence="1">Cytoplasm</location>
    </subcellularLocation>
</comment>
<dbReference type="PANTHER" id="PTHR40688:SF2">
    <property type="entry name" value="RIBBON-HELIX-HELIX PROTEIN COPG DOMAIN-CONTAINING PROTEIN"/>
    <property type="match status" value="1"/>
</dbReference>
<evidence type="ECO:0000256" key="3">
    <source>
        <dbReference type="ARBA" id="ARBA00020541"/>
    </source>
</evidence>
<evidence type="ECO:0000313" key="8">
    <source>
        <dbReference type="Proteomes" id="UP001157046"/>
    </source>
</evidence>
<dbReference type="PANTHER" id="PTHR40688">
    <property type="match status" value="1"/>
</dbReference>
<keyword evidence="5" id="KW-0184">Conjugation</keyword>
<accession>A0ABQ6JBZ6</accession>
<organism evidence="7 8">
    <name type="scientific">Shewanella glacialipiscicola</name>
    <dbReference type="NCBI Taxonomy" id="614069"/>
    <lineage>
        <taxon>Bacteria</taxon>
        <taxon>Pseudomonadati</taxon>
        <taxon>Pseudomonadota</taxon>
        <taxon>Gammaproteobacteria</taxon>
        <taxon>Alteromonadales</taxon>
        <taxon>Shewanellaceae</taxon>
        <taxon>Shewanella</taxon>
    </lineage>
</organism>
<sequence>MSVRLSDESEQKLVQLAQSTGRTKSWLANQAIQDYLDREAWQIAEIQTALREADDGDFVPENEMNAKFKHWGNNAG</sequence>
<evidence type="ECO:0000313" key="7">
    <source>
        <dbReference type="EMBL" id="GMA84261.1"/>
    </source>
</evidence>
<protein>
    <recommendedName>
        <fullName evidence="3">Relaxosome protein TraY</fullName>
    </recommendedName>
</protein>
<gene>
    <name evidence="7" type="ORF">GCM10025855_37940</name>
</gene>
<dbReference type="SUPFAM" id="SSF47598">
    <property type="entry name" value="Ribbon-helix-helix"/>
    <property type="match status" value="1"/>
</dbReference>
<dbReference type="InterPro" id="IPR013321">
    <property type="entry name" value="Arc_rbn_hlx_hlx"/>
</dbReference>
<keyword evidence="8" id="KW-1185">Reference proteome</keyword>
<comment type="similarity">
    <text evidence="2">Belongs to the TraY family.</text>
</comment>
<comment type="caution">
    <text evidence="7">The sequence shown here is derived from an EMBL/GenBank/DDBJ whole genome shotgun (WGS) entry which is preliminary data.</text>
</comment>
<keyword evidence="4" id="KW-0963">Cytoplasm</keyword>
<dbReference type="InterPro" id="IPR010985">
    <property type="entry name" value="Ribbon_hlx_hlx"/>
</dbReference>
<evidence type="ECO:0000256" key="6">
    <source>
        <dbReference type="ARBA" id="ARBA00023125"/>
    </source>
</evidence>
<dbReference type="EMBL" id="BSUY01000001">
    <property type="protein sequence ID" value="GMA84261.1"/>
    <property type="molecule type" value="Genomic_DNA"/>
</dbReference>
<reference evidence="8" key="1">
    <citation type="journal article" date="2019" name="Int. J. Syst. Evol. Microbiol.">
        <title>The Global Catalogue of Microorganisms (GCM) 10K type strain sequencing project: providing services to taxonomists for standard genome sequencing and annotation.</title>
        <authorList>
            <consortium name="The Broad Institute Genomics Platform"/>
            <consortium name="The Broad Institute Genome Sequencing Center for Infectious Disease"/>
            <person name="Wu L."/>
            <person name="Ma J."/>
        </authorList>
    </citation>
    <scope>NUCLEOTIDE SEQUENCE [LARGE SCALE GENOMIC DNA]</scope>
    <source>
        <strain evidence="8">NBRC 102030</strain>
    </source>
</reference>
<evidence type="ECO:0000256" key="2">
    <source>
        <dbReference type="ARBA" id="ARBA00007183"/>
    </source>
</evidence>
<keyword evidence="6" id="KW-0238">DNA-binding</keyword>
<dbReference type="Proteomes" id="UP001157046">
    <property type="component" value="Unassembled WGS sequence"/>
</dbReference>
<evidence type="ECO:0000256" key="4">
    <source>
        <dbReference type="ARBA" id="ARBA00022490"/>
    </source>
</evidence>
<dbReference type="InterPro" id="IPR052991">
    <property type="entry name" value="Non-func_TypeII_TA_Antitoxin"/>
</dbReference>
<dbReference type="Gene3D" id="1.10.1220.10">
    <property type="entry name" value="Met repressor-like"/>
    <property type="match status" value="1"/>
</dbReference>
<evidence type="ECO:0000256" key="5">
    <source>
        <dbReference type="ARBA" id="ARBA00022971"/>
    </source>
</evidence>
<dbReference type="CDD" id="cd22233">
    <property type="entry name" value="RHH_CopAso-like"/>
    <property type="match status" value="1"/>
</dbReference>
<evidence type="ECO:0000256" key="1">
    <source>
        <dbReference type="ARBA" id="ARBA00004496"/>
    </source>
</evidence>
<dbReference type="Pfam" id="PF05509">
    <property type="entry name" value="TraY"/>
    <property type="match status" value="1"/>
</dbReference>
<name>A0ABQ6JBZ6_9GAMM</name>